<dbReference type="InterPro" id="IPR011990">
    <property type="entry name" value="TPR-like_helical_dom_sf"/>
</dbReference>
<dbReference type="EMBL" id="CP016027">
    <property type="protein sequence ID" value="ANJ67686.1"/>
    <property type="molecule type" value="Genomic_DNA"/>
</dbReference>
<evidence type="ECO:0008006" key="4">
    <source>
        <dbReference type="Google" id="ProtNLM"/>
    </source>
</evidence>
<dbReference type="STRING" id="1860122.A9404_10125"/>
<organism evidence="2 3">
    <name type="scientific">Halothiobacillus diazotrophicus</name>
    <dbReference type="NCBI Taxonomy" id="1860122"/>
    <lineage>
        <taxon>Bacteria</taxon>
        <taxon>Pseudomonadati</taxon>
        <taxon>Pseudomonadota</taxon>
        <taxon>Gammaproteobacteria</taxon>
        <taxon>Chromatiales</taxon>
        <taxon>Halothiobacillaceae</taxon>
        <taxon>Halothiobacillus</taxon>
    </lineage>
</organism>
<gene>
    <name evidence="2" type="ORF">A9404_10125</name>
</gene>
<dbReference type="SUPFAM" id="SSF81901">
    <property type="entry name" value="HCP-like"/>
    <property type="match status" value="1"/>
</dbReference>
<evidence type="ECO:0000313" key="3">
    <source>
        <dbReference type="Proteomes" id="UP000078596"/>
    </source>
</evidence>
<dbReference type="Pfam" id="PF08238">
    <property type="entry name" value="Sel1"/>
    <property type="match status" value="4"/>
</dbReference>
<dbReference type="KEGG" id="haz:A9404_10125"/>
<reference evidence="2 3" key="1">
    <citation type="submission" date="2016-06" db="EMBL/GenBank/DDBJ databases">
        <title>Insight into the functional genes involving in sulfur oxidation in Pearl River water.</title>
        <authorList>
            <person name="Luo J."/>
            <person name="Tan X."/>
            <person name="Lin W."/>
        </authorList>
    </citation>
    <scope>NUCLEOTIDE SEQUENCE [LARGE SCALE GENOMIC DNA]</scope>
    <source>
        <strain evidence="2 3">LS2</strain>
    </source>
</reference>
<dbReference type="PANTHER" id="PTHR11102:SF160">
    <property type="entry name" value="ERAD-ASSOCIATED E3 UBIQUITIN-PROTEIN LIGASE COMPONENT HRD3"/>
    <property type="match status" value="1"/>
</dbReference>
<evidence type="ECO:0000256" key="1">
    <source>
        <dbReference type="SAM" id="SignalP"/>
    </source>
</evidence>
<keyword evidence="3" id="KW-1185">Reference proteome</keyword>
<feature type="signal peptide" evidence="1">
    <location>
        <begin position="1"/>
        <end position="23"/>
    </location>
</feature>
<dbReference type="InterPro" id="IPR050767">
    <property type="entry name" value="Sel1_AlgK"/>
</dbReference>
<feature type="chain" id="PRO_5008250426" description="Sel1 repeat family protein" evidence="1">
    <location>
        <begin position="24"/>
        <end position="264"/>
    </location>
</feature>
<dbReference type="PANTHER" id="PTHR11102">
    <property type="entry name" value="SEL-1-LIKE PROTEIN"/>
    <property type="match status" value="1"/>
</dbReference>
<proteinExistence type="predicted"/>
<accession>A0A191ZIF9</accession>
<name>A0A191ZIF9_9GAMM</name>
<dbReference type="Proteomes" id="UP000078596">
    <property type="component" value="Chromosome"/>
</dbReference>
<dbReference type="Gene3D" id="1.25.40.10">
    <property type="entry name" value="Tetratricopeptide repeat domain"/>
    <property type="match status" value="2"/>
</dbReference>
<keyword evidence="1" id="KW-0732">Signal</keyword>
<dbReference type="InterPro" id="IPR006597">
    <property type="entry name" value="Sel1-like"/>
</dbReference>
<dbReference type="AlphaFoldDB" id="A0A191ZIF9"/>
<evidence type="ECO:0000313" key="2">
    <source>
        <dbReference type="EMBL" id="ANJ67686.1"/>
    </source>
</evidence>
<dbReference type="SMART" id="SM00671">
    <property type="entry name" value="SEL1"/>
    <property type="match status" value="4"/>
</dbReference>
<sequence length="264" mass="28386">MRAGTWAIIALAGFTLSATGAQASEKADKHHHKHHAQAKPTAATVVPEAKTQDLYAGDGLARWLPKAEKGDIFAQYVLGHMYCVGQGVPKNLSTGISWYQRAAEQGFAPGQLALGTMYYNGDGVKQDYTVAAKWFRMAADKGYDRAQSNLAALYLAGKGVPQDYHQAFKWFRAAAVQGYAAAQYNLSLMYLDGMGVDKPDPVAAYGLLRPLADHGNVAAATALKNLEPKLNDAQIKQGQELAAKVSAKGQLNAALDDYQKIASR</sequence>
<protein>
    <recommendedName>
        <fullName evidence="4">Sel1 repeat family protein</fullName>
    </recommendedName>
</protein>